<accession>A0A3P7PVH3</accession>
<name>A0A3P7PVH3_9BILA</name>
<sequence>MSLGGFIDWFPGLGVVSAEFHGCPRWRQHCQPIEESEDRARIFRETSDVDHSVTQTMEPTALNGLRDALYATKKRPKEETDIVRIEEIRSVNNEIKAQRNAVRESAGLLHVAREMMNNAVKNRGCASRGGNAS</sequence>
<reference evidence="1 2" key="1">
    <citation type="submission" date="2018-11" db="EMBL/GenBank/DDBJ databases">
        <authorList>
            <consortium name="Pathogen Informatics"/>
        </authorList>
    </citation>
    <scope>NUCLEOTIDE SEQUENCE [LARGE SCALE GENOMIC DNA]</scope>
</reference>
<dbReference type="AlphaFoldDB" id="A0A3P7PVH3"/>
<organism evidence="1 2">
    <name type="scientific">Gongylonema pulchrum</name>
    <dbReference type="NCBI Taxonomy" id="637853"/>
    <lineage>
        <taxon>Eukaryota</taxon>
        <taxon>Metazoa</taxon>
        <taxon>Ecdysozoa</taxon>
        <taxon>Nematoda</taxon>
        <taxon>Chromadorea</taxon>
        <taxon>Rhabditida</taxon>
        <taxon>Spirurina</taxon>
        <taxon>Spiruromorpha</taxon>
        <taxon>Spiruroidea</taxon>
        <taxon>Gongylonematidae</taxon>
        <taxon>Gongylonema</taxon>
    </lineage>
</organism>
<evidence type="ECO:0000313" key="1">
    <source>
        <dbReference type="EMBL" id="VDN22046.1"/>
    </source>
</evidence>
<protein>
    <submittedName>
        <fullName evidence="1">Uncharacterized protein</fullName>
    </submittedName>
</protein>
<proteinExistence type="predicted"/>
<gene>
    <name evidence="1" type="ORF">GPUH_LOCUS13319</name>
</gene>
<keyword evidence="2" id="KW-1185">Reference proteome</keyword>
<evidence type="ECO:0000313" key="2">
    <source>
        <dbReference type="Proteomes" id="UP000271098"/>
    </source>
</evidence>
<dbReference type="Proteomes" id="UP000271098">
    <property type="component" value="Unassembled WGS sequence"/>
</dbReference>
<dbReference type="EMBL" id="UYRT01080107">
    <property type="protein sequence ID" value="VDN22046.1"/>
    <property type="molecule type" value="Genomic_DNA"/>
</dbReference>